<protein>
    <submittedName>
        <fullName evidence="4">Ribosomal protein S17</fullName>
    </submittedName>
</protein>
<dbReference type="GO" id="GO:0003735">
    <property type="term" value="F:structural constituent of ribosome"/>
    <property type="evidence" value="ECO:0007669"/>
    <property type="project" value="InterPro"/>
</dbReference>
<keyword evidence="2 4" id="KW-0689">Ribosomal protein</keyword>
<dbReference type="CDD" id="cd00364">
    <property type="entry name" value="Ribosomal_uS17"/>
    <property type="match status" value="1"/>
</dbReference>
<organism evidence="4">
    <name type="scientific">Blastocystis hominis</name>
    <dbReference type="NCBI Taxonomy" id="12968"/>
    <lineage>
        <taxon>Eukaryota</taxon>
        <taxon>Sar</taxon>
        <taxon>Stramenopiles</taxon>
        <taxon>Bigyra</taxon>
        <taxon>Opalozoa</taxon>
        <taxon>Opalinata</taxon>
        <taxon>Blastocystidae</taxon>
        <taxon>Blastocystis</taxon>
    </lineage>
</organism>
<evidence type="ECO:0000256" key="3">
    <source>
        <dbReference type="ARBA" id="ARBA00023274"/>
    </source>
</evidence>
<dbReference type="GO" id="GO:0006412">
    <property type="term" value="P:translation"/>
    <property type="evidence" value="ECO:0007669"/>
    <property type="project" value="InterPro"/>
</dbReference>
<dbReference type="AlphaFoldDB" id="D8M6B9"/>
<reference evidence="4" key="1">
    <citation type="submission" date="2010-02" db="EMBL/GenBank/DDBJ databases">
        <title>Sequencing and annotation of the Blastocystis hominis genome.</title>
        <authorList>
            <person name="Wincker P."/>
        </authorList>
    </citation>
    <scope>NUCLEOTIDE SEQUENCE</scope>
    <source>
        <strain evidence="4">Singapore isolate B</strain>
    </source>
</reference>
<evidence type="ECO:0000313" key="4">
    <source>
        <dbReference type="EMBL" id="CBK23672.2"/>
    </source>
</evidence>
<dbReference type="InterPro" id="IPR000266">
    <property type="entry name" value="Ribosomal_uS17"/>
</dbReference>
<evidence type="ECO:0000256" key="2">
    <source>
        <dbReference type="ARBA" id="ARBA00022980"/>
    </source>
</evidence>
<name>D8M6B9_BLAHO</name>
<dbReference type="PANTHER" id="PTHR10744">
    <property type="entry name" value="40S RIBOSOMAL PROTEIN S11 FAMILY MEMBER"/>
    <property type="match status" value="1"/>
</dbReference>
<dbReference type="OrthoDB" id="274752at2759"/>
<dbReference type="Pfam" id="PF00366">
    <property type="entry name" value="Ribosomal_S17"/>
    <property type="match status" value="1"/>
</dbReference>
<comment type="similarity">
    <text evidence="1">Belongs to the universal ribosomal protein uS17 family.</text>
</comment>
<dbReference type="InterPro" id="IPR012340">
    <property type="entry name" value="NA-bd_OB-fold"/>
</dbReference>
<proteinExistence type="inferred from homology"/>
<dbReference type="GO" id="GO:0005739">
    <property type="term" value="C:mitochondrion"/>
    <property type="evidence" value="ECO:0007669"/>
    <property type="project" value="TreeGrafter"/>
</dbReference>
<keyword evidence="5" id="KW-1185">Reference proteome</keyword>
<evidence type="ECO:0000256" key="1">
    <source>
        <dbReference type="ARBA" id="ARBA00010254"/>
    </source>
</evidence>
<dbReference type="SUPFAM" id="SSF50249">
    <property type="entry name" value="Nucleic acid-binding proteins"/>
    <property type="match status" value="1"/>
</dbReference>
<dbReference type="GeneID" id="24920600"/>
<dbReference type="InParanoid" id="D8M6B9"/>
<dbReference type="PANTHER" id="PTHR10744:SF1">
    <property type="entry name" value="SMALL RIBOSOMAL SUBUNIT PROTEIN US17M"/>
    <property type="match status" value="1"/>
</dbReference>
<dbReference type="GO" id="GO:0005840">
    <property type="term" value="C:ribosome"/>
    <property type="evidence" value="ECO:0007669"/>
    <property type="project" value="UniProtKB-KW"/>
</dbReference>
<dbReference type="EMBL" id="FN668661">
    <property type="protein sequence ID" value="CBK23672.2"/>
    <property type="molecule type" value="Genomic_DNA"/>
</dbReference>
<dbReference type="RefSeq" id="XP_012897720.1">
    <property type="nucleotide sequence ID" value="XM_013042266.1"/>
</dbReference>
<sequence>MATVPKVARYVATVVSTKMQKSCVVVVERMKWNTHIKKNVAERTRMIVHDENDEAVIGDKVIIEAVGRKISNKKTFAIKEFVKRSSYEHEFYQHLNDPKGIEAVKESTRIEF</sequence>
<dbReference type="Proteomes" id="UP000008312">
    <property type="component" value="Unassembled WGS sequence"/>
</dbReference>
<dbReference type="GO" id="GO:1990904">
    <property type="term" value="C:ribonucleoprotein complex"/>
    <property type="evidence" value="ECO:0007669"/>
    <property type="project" value="UniProtKB-KW"/>
</dbReference>
<accession>D8M6B9</accession>
<gene>
    <name evidence="4" type="ORF">GSBLH_T00003503001</name>
</gene>
<evidence type="ECO:0000313" key="5">
    <source>
        <dbReference type="Proteomes" id="UP000008312"/>
    </source>
</evidence>
<dbReference type="Gene3D" id="2.40.50.140">
    <property type="entry name" value="Nucleic acid-binding proteins"/>
    <property type="match status" value="1"/>
</dbReference>
<keyword evidence="3" id="KW-0687">Ribonucleoprotein</keyword>